<dbReference type="EMBL" id="AHMU02000012">
    <property type="protein sequence ID" value="EMN23137.1"/>
    <property type="molecule type" value="Genomic_DNA"/>
</dbReference>
<evidence type="ECO:0000256" key="1">
    <source>
        <dbReference type="SAM" id="Phobius"/>
    </source>
</evidence>
<feature type="transmembrane region" description="Helical" evidence="1">
    <location>
        <begin position="27"/>
        <end position="51"/>
    </location>
</feature>
<keyword evidence="1" id="KW-0472">Membrane</keyword>
<dbReference type="Proteomes" id="UP000012106">
    <property type="component" value="Unassembled WGS sequence"/>
</dbReference>
<evidence type="ECO:0000313" key="2">
    <source>
        <dbReference type="EMBL" id="EMN23137.1"/>
    </source>
</evidence>
<name>M6K5Z3_9LEPT</name>
<gene>
    <name evidence="2" type="ORF">LEP1GSC063_2655</name>
</gene>
<dbReference type="AlphaFoldDB" id="M6K5Z3"/>
<comment type="caution">
    <text evidence="2">The sequence shown here is derived from an EMBL/GenBank/DDBJ whole genome shotgun (WGS) entry which is preliminary data.</text>
</comment>
<keyword evidence="1" id="KW-1133">Transmembrane helix</keyword>
<keyword evidence="1" id="KW-0812">Transmembrane</keyword>
<accession>M6K5Z3</accession>
<protein>
    <submittedName>
        <fullName evidence="2">Uncharacterized protein</fullName>
    </submittedName>
</protein>
<proteinExistence type="predicted"/>
<evidence type="ECO:0000313" key="3">
    <source>
        <dbReference type="Proteomes" id="UP000012106"/>
    </source>
</evidence>
<sequence length="60" mass="7059">MEFFSWDHYPSMISKFFLCFENLLSDILTAFVFIHLTTAFGNSFHSLCFLLSSEFTSRFS</sequence>
<organism evidence="2 3">
    <name type="scientific">Leptospira santarosai serovar Arenal str. MAVJ 401</name>
    <dbReference type="NCBI Taxonomy" id="1049976"/>
    <lineage>
        <taxon>Bacteria</taxon>
        <taxon>Pseudomonadati</taxon>
        <taxon>Spirochaetota</taxon>
        <taxon>Spirochaetia</taxon>
        <taxon>Leptospirales</taxon>
        <taxon>Leptospiraceae</taxon>
        <taxon>Leptospira</taxon>
    </lineage>
</organism>
<reference evidence="2 3" key="1">
    <citation type="submission" date="2013-01" db="EMBL/GenBank/DDBJ databases">
        <authorList>
            <person name="Harkins D.M."/>
            <person name="Durkin A.S."/>
            <person name="Brinkac L.M."/>
            <person name="Haft D.H."/>
            <person name="Selengut J.D."/>
            <person name="Sanka R."/>
            <person name="DePew J."/>
            <person name="Purushe J."/>
            <person name="Hartskeerl R.A."/>
            <person name="Ahmed A."/>
            <person name="van der Linden H."/>
            <person name="Goris M.G.A."/>
            <person name="Vinetz J.M."/>
            <person name="Sutton G.G."/>
            <person name="Nierman W.C."/>
            <person name="Fouts D.E."/>
        </authorList>
    </citation>
    <scope>NUCLEOTIDE SEQUENCE [LARGE SCALE GENOMIC DNA]</scope>
    <source>
        <strain evidence="2 3">MAVJ 401</strain>
    </source>
</reference>